<dbReference type="Pfam" id="PF01381">
    <property type="entry name" value="HTH_3"/>
    <property type="match status" value="1"/>
</dbReference>
<evidence type="ECO:0000313" key="3">
    <source>
        <dbReference type="Proteomes" id="UP000607331"/>
    </source>
</evidence>
<sequence length="109" mass="11938">MTNKLKAMLDDAKELNALGLMPEGDVAEISKLLKARELKTRIAAVKMMSGEEIKAVRARFGMSQSILAHTLGMSKESVSKWERNEIKPSGPALRILNTLAAKGPEVFTK</sequence>
<keyword evidence="3" id="KW-1185">Reference proteome</keyword>
<feature type="domain" description="HTH cro/C1-type" evidence="1">
    <location>
        <begin position="53"/>
        <end position="96"/>
    </location>
</feature>
<evidence type="ECO:0000313" key="2">
    <source>
        <dbReference type="EMBL" id="MBC1184862.1"/>
    </source>
</evidence>
<organism evidence="2 3">
    <name type="scientific">Kluyvera sichuanensis</name>
    <dbReference type="NCBI Taxonomy" id="2725494"/>
    <lineage>
        <taxon>Bacteria</taxon>
        <taxon>Pseudomonadati</taxon>
        <taxon>Pseudomonadota</taxon>
        <taxon>Gammaproteobacteria</taxon>
        <taxon>Enterobacterales</taxon>
        <taxon>Enterobacteriaceae</taxon>
        <taxon>Kluyvera</taxon>
    </lineage>
</organism>
<dbReference type="Proteomes" id="UP000607331">
    <property type="component" value="Unassembled WGS sequence"/>
</dbReference>
<dbReference type="GeneID" id="98387514"/>
<reference evidence="2 3" key="1">
    <citation type="submission" date="2020-04" db="EMBL/GenBank/DDBJ databases">
        <title>The draft genome of Kluyvera sichuanensis strain SCKS090646.</title>
        <authorList>
            <person name="Wei L."/>
            <person name="Liu L."/>
            <person name="Feng Y."/>
            <person name="Zong Z."/>
        </authorList>
    </citation>
    <scope>NUCLEOTIDE SEQUENCE [LARGE SCALE GENOMIC DNA]</scope>
    <source>
        <strain evidence="2 3">090646</strain>
    </source>
</reference>
<dbReference type="Gene3D" id="1.10.260.40">
    <property type="entry name" value="lambda repressor-like DNA-binding domains"/>
    <property type="match status" value="1"/>
</dbReference>
<proteinExistence type="predicted"/>
<dbReference type="RefSeq" id="WP_185666662.1">
    <property type="nucleotide sequence ID" value="NZ_CP162271.1"/>
</dbReference>
<dbReference type="PROSITE" id="PS50943">
    <property type="entry name" value="HTH_CROC1"/>
    <property type="match status" value="1"/>
</dbReference>
<accession>A0ABR6RP20</accession>
<comment type="caution">
    <text evidence="2">The sequence shown here is derived from an EMBL/GenBank/DDBJ whole genome shotgun (WGS) entry which is preliminary data.</text>
</comment>
<name>A0ABR6RP20_9ENTR</name>
<dbReference type="CDD" id="cd00093">
    <property type="entry name" value="HTH_XRE"/>
    <property type="match status" value="1"/>
</dbReference>
<evidence type="ECO:0000259" key="1">
    <source>
        <dbReference type="PROSITE" id="PS50943"/>
    </source>
</evidence>
<gene>
    <name evidence="2" type="ORF">HII27_03945</name>
</gene>
<dbReference type="InterPro" id="IPR010982">
    <property type="entry name" value="Lambda_DNA-bd_dom_sf"/>
</dbReference>
<dbReference type="EMBL" id="JABBJF010000002">
    <property type="protein sequence ID" value="MBC1184862.1"/>
    <property type="molecule type" value="Genomic_DNA"/>
</dbReference>
<dbReference type="SMART" id="SM00530">
    <property type="entry name" value="HTH_XRE"/>
    <property type="match status" value="1"/>
</dbReference>
<dbReference type="InterPro" id="IPR001387">
    <property type="entry name" value="Cro/C1-type_HTH"/>
</dbReference>
<dbReference type="SUPFAM" id="SSF47413">
    <property type="entry name" value="lambda repressor-like DNA-binding domains"/>
    <property type="match status" value="1"/>
</dbReference>
<protein>
    <submittedName>
        <fullName evidence="2">Helix-turn-helix domain-containing protein</fullName>
    </submittedName>
</protein>